<dbReference type="AlphaFoldDB" id="K1SU19"/>
<feature type="non-terminal residue" evidence="2">
    <location>
        <position position="79"/>
    </location>
</feature>
<sequence>MSRDPYLVAVIFSYTDDGQIEGGSQNMSIELLFKIADTLETDPNTILGVKNNVASVDEALNELPLEMKSKLSVLFGAMI</sequence>
<dbReference type="PROSITE" id="PS50943">
    <property type="entry name" value="HTH_CROC1"/>
    <property type="match status" value="1"/>
</dbReference>
<proteinExistence type="predicted"/>
<comment type="caution">
    <text evidence="2">The sequence shown here is derived from an EMBL/GenBank/DDBJ whole genome shotgun (WGS) entry which is preliminary data.</text>
</comment>
<protein>
    <recommendedName>
        <fullName evidence="1">HTH cro/C1-type domain-containing protein</fullName>
    </recommendedName>
</protein>
<gene>
    <name evidence="2" type="ORF">OBE_09733</name>
</gene>
<evidence type="ECO:0000313" key="2">
    <source>
        <dbReference type="EMBL" id="EKC58959.1"/>
    </source>
</evidence>
<dbReference type="EMBL" id="AJWZ01006728">
    <property type="protein sequence ID" value="EKC58959.1"/>
    <property type="molecule type" value="Genomic_DNA"/>
</dbReference>
<dbReference type="InterPro" id="IPR001387">
    <property type="entry name" value="Cro/C1-type_HTH"/>
</dbReference>
<accession>K1SU19</accession>
<name>K1SU19_9ZZZZ</name>
<feature type="domain" description="HTH cro/C1-type" evidence="1">
    <location>
        <begin position="19"/>
        <end position="46"/>
    </location>
</feature>
<evidence type="ECO:0000259" key="1">
    <source>
        <dbReference type="PROSITE" id="PS50943"/>
    </source>
</evidence>
<reference evidence="2" key="1">
    <citation type="journal article" date="2013" name="Environ. Microbiol.">
        <title>Microbiota from the distal guts of lean and obese adolescents exhibit partial functional redundancy besides clear differences in community structure.</title>
        <authorList>
            <person name="Ferrer M."/>
            <person name="Ruiz A."/>
            <person name="Lanza F."/>
            <person name="Haange S.B."/>
            <person name="Oberbach A."/>
            <person name="Till H."/>
            <person name="Bargiela R."/>
            <person name="Campoy C."/>
            <person name="Segura M.T."/>
            <person name="Richter M."/>
            <person name="von Bergen M."/>
            <person name="Seifert J."/>
            <person name="Suarez A."/>
        </authorList>
    </citation>
    <scope>NUCLEOTIDE SEQUENCE</scope>
</reference>
<organism evidence="2">
    <name type="scientific">human gut metagenome</name>
    <dbReference type="NCBI Taxonomy" id="408170"/>
    <lineage>
        <taxon>unclassified sequences</taxon>
        <taxon>metagenomes</taxon>
        <taxon>organismal metagenomes</taxon>
    </lineage>
</organism>